<evidence type="ECO:0000313" key="3">
    <source>
        <dbReference type="Proteomes" id="UP000322644"/>
    </source>
</evidence>
<sequence length="69" mass="8178">MINKFLKYSIIIFILPILFTACATKIQKEQEELNKKNKTELIELLIKKEIEINKLLLEIENSKEQDIDD</sequence>
<protein>
    <recommendedName>
        <fullName evidence="4">Lipoprotein</fullName>
    </recommendedName>
</protein>
<accession>A0A5C2HE47</accession>
<dbReference type="AlphaFoldDB" id="A0A5C2HE47"/>
<organism evidence="2 3">
    <name type="scientific">Arcobacter porcinus</name>
    <dbReference type="NCBI Taxonomy" id="1935204"/>
    <lineage>
        <taxon>Bacteria</taxon>
        <taxon>Pseudomonadati</taxon>
        <taxon>Campylobacterota</taxon>
        <taxon>Epsilonproteobacteria</taxon>
        <taxon>Campylobacterales</taxon>
        <taxon>Arcobacteraceae</taxon>
        <taxon>Arcobacter</taxon>
    </lineage>
</organism>
<proteinExistence type="predicted"/>
<dbReference type="EMBL" id="CP036246">
    <property type="protein sequence ID" value="QEP39701.1"/>
    <property type="molecule type" value="Genomic_DNA"/>
</dbReference>
<evidence type="ECO:0000313" key="2">
    <source>
        <dbReference type="EMBL" id="QEP39701.1"/>
    </source>
</evidence>
<dbReference type="PROSITE" id="PS51257">
    <property type="entry name" value="PROKAR_LIPOPROTEIN"/>
    <property type="match status" value="1"/>
</dbReference>
<feature type="coiled-coil region" evidence="1">
    <location>
        <begin position="28"/>
        <end position="65"/>
    </location>
</feature>
<evidence type="ECO:0008006" key="4">
    <source>
        <dbReference type="Google" id="ProtNLM"/>
    </source>
</evidence>
<gene>
    <name evidence="2" type="ORF">APORC_0060</name>
</gene>
<dbReference type="Proteomes" id="UP000322644">
    <property type="component" value="Chromosome"/>
</dbReference>
<reference evidence="2 3" key="1">
    <citation type="submission" date="2019-09" db="EMBL/GenBank/DDBJ databases">
        <title>Complete genome sequencing of four Arcobacter species reveals a diverse suite of mobile elements.</title>
        <authorList>
            <person name="Miller W.G."/>
            <person name="Yee E."/>
            <person name="Bono J.L."/>
        </authorList>
    </citation>
    <scope>NUCLEOTIDE SEQUENCE [LARGE SCALE GENOMIC DNA]</scope>
    <source>
        <strain evidence="2 3">CCUG 56899</strain>
    </source>
</reference>
<name>A0A5C2HE47_9BACT</name>
<evidence type="ECO:0000256" key="1">
    <source>
        <dbReference type="SAM" id="Coils"/>
    </source>
</evidence>
<keyword evidence="1" id="KW-0175">Coiled coil</keyword>
<dbReference type="RefSeq" id="WP_066386260.1">
    <property type="nucleotide sequence ID" value="NZ_CP036246.2"/>
</dbReference>
<dbReference type="KEGG" id="apoc:APORC_0060"/>
<reference evidence="2 3" key="2">
    <citation type="submission" date="2019-09" db="EMBL/GenBank/DDBJ databases">
        <title>Taxonomic note: a critical rebuttal of the proposed division of the genus Arcobacter into six genera, emended descriptions of Arcobacter anaerophilus and the genus Arcobacter, and an assessment of genus-level boundaries for Epsilonproteobacteria using in silico genomic comparator tools.</title>
        <authorList>
            <person name="On S.L.W."/>
            <person name="Miller W.G."/>
            <person name="Biggs P."/>
            <person name="Cornelius A."/>
            <person name="Vandamme P."/>
        </authorList>
    </citation>
    <scope>NUCLEOTIDE SEQUENCE [LARGE SCALE GENOMIC DNA]</scope>
    <source>
        <strain evidence="2 3">CCUG 56899</strain>
    </source>
</reference>